<protein>
    <submittedName>
        <fullName evidence="3">DEAD/DEAH box helicase</fullName>
    </submittedName>
</protein>
<evidence type="ECO:0000313" key="4">
    <source>
        <dbReference type="Proteomes" id="UP000029707"/>
    </source>
</evidence>
<accession>A0A4U8TNS8</accession>
<dbReference type="SUPFAM" id="SSF52540">
    <property type="entry name" value="P-loop containing nucleoside triphosphate hydrolases"/>
    <property type="match status" value="1"/>
</dbReference>
<evidence type="ECO:0000256" key="1">
    <source>
        <dbReference type="SAM" id="Coils"/>
    </source>
</evidence>
<keyword evidence="3" id="KW-0378">Hydrolase</keyword>
<dbReference type="STRING" id="425400.LS65_10450"/>
<feature type="coiled-coil region" evidence="1">
    <location>
        <begin position="254"/>
        <end position="281"/>
    </location>
</feature>
<keyword evidence="3" id="KW-0547">Nucleotide-binding</keyword>
<reference evidence="3 4" key="1">
    <citation type="journal article" date="2014" name="Genome Announc.">
        <title>Draft genome sequences of eight enterohepatic helicobacter species isolated from both laboratory and wild rodents.</title>
        <authorList>
            <person name="Sheh A."/>
            <person name="Shen Z."/>
            <person name="Fox J.G."/>
        </authorList>
    </citation>
    <scope>NUCLEOTIDE SEQUENCE [LARGE SCALE GENOMIC DNA]</scope>
    <source>
        <strain evidence="3 4">MIT 01-6451</strain>
    </source>
</reference>
<sequence>MAIPQIIKDLQNEAVTRLVGLLPYKKEITFKAPTGSGKTYMMSDLMNRVLSQDKDVIFIVSTLSKGNLAEQNFKAFVQFAKEFKHLKPFLISSESSGENALDIPLDFNVYVLARDLYKETSKLKQGAFANFLYAQKGLSADLSHLGQKEIKKAKKIYLIKDECHIATSNLDELILDSKGKGYFEKVINLSATPKLSRGQYPDVQISEAEAVSAKLIKEAEFIEEDSVKLPEVLEKFKEVREAYKEAQIGINPCLIVQISNKDKAEAQIKELKATLNREGFKDLKWLLIVEKDKDCDTNDFFRAKNLPVKRWKDYAKENTSSIDIIIFKMVISEGWDIPRACMLYQIRDSKSKQLDEQVIGRVRRNPCLLEFESLSPSVQELVSTAYIYGVKPKDEGSISVKLKGEISSGMFENEVQKEFKIHTTKLKRVGEKLEFKPDEIIKTQSESVVRESIFTLYERLAKNALLAKECKKYVRESSNGEKLNEGVQRWFNFAYAFESLKKAYNGLVGADNYEQTMEIENAQDSGLLSLQSVFSVSEDKIENSDEVEWIWQRLDKKDEFHFDSEAEKKWFITLYKMRKEVNSEGESLVKILKLNNQNCYLLGKNFPYGSSVRFEYYLEGYHFSYPDFILKDWADRIHIFEVKSVNKSKNSGVDSGEYTEKIKALKKCYKNASKLLAKECEKATYTESAESTIKGYCFYLPILKDDKWHIECFENGENTLYGIEDLQEKIKKFS</sequence>
<proteinExistence type="predicted"/>
<dbReference type="GO" id="GO:0016787">
    <property type="term" value="F:hydrolase activity"/>
    <property type="evidence" value="ECO:0007669"/>
    <property type="project" value="InterPro"/>
</dbReference>
<dbReference type="InterPro" id="IPR050742">
    <property type="entry name" value="Helicase_Restrict-Modif_Enz"/>
</dbReference>
<keyword evidence="3" id="KW-0347">Helicase</keyword>
<dbReference type="OrthoDB" id="9804145at2"/>
<dbReference type="InterPro" id="IPR006935">
    <property type="entry name" value="Helicase/UvrB_N"/>
</dbReference>
<dbReference type="RefSeq" id="WP_034363936.1">
    <property type="nucleotide sequence ID" value="NZ_CAMRWY010000012.1"/>
</dbReference>
<dbReference type="CDD" id="cd18785">
    <property type="entry name" value="SF2_C"/>
    <property type="match status" value="1"/>
</dbReference>
<dbReference type="Proteomes" id="UP000029707">
    <property type="component" value="Unassembled WGS sequence"/>
</dbReference>
<dbReference type="GO" id="GO:0005524">
    <property type="term" value="F:ATP binding"/>
    <property type="evidence" value="ECO:0007669"/>
    <property type="project" value="InterPro"/>
</dbReference>
<dbReference type="Gene3D" id="3.40.50.300">
    <property type="entry name" value="P-loop containing nucleotide triphosphate hydrolases"/>
    <property type="match status" value="2"/>
</dbReference>
<keyword evidence="3" id="KW-0067">ATP-binding</keyword>
<dbReference type="GO" id="GO:0004386">
    <property type="term" value="F:helicase activity"/>
    <property type="evidence" value="ECO:0007669"/>
    <property type="project" value="UniProtKB-KW"/>
</dbReference>
<gene>
    <name evidence="3" type="ORF">LS65_004170</name>
</gene>
<dbReference type="AlphaFoldDB" id="A0A4U8TNS8"/>
<evidence type="ECO:0000313" key="3">
    <source>
        <dbReference type="EMBL" id="TLE02024.1"/>
    </source>
</evidence>
<organism evidence="3 4">
    <name type="scientific">Helicobacter japonicus</name>
    <dbReference type="NCBI Taxonomy" id="425400"/>
    <lineage>
        <taxon>Bacteria</taxon>
        <taxon>Pseudomonadati</taxon>
        <taxon>Campylobacterota</taxon>
        <taxon>Epsilonproteobacteria</taxon>
        <taxon>Campylobacterales</taxon>
        <taxon>Helicobacteraceae</taxon>
        <taxon>Helicobacter</taxon>
    </lineage>
</organism>
<name>A0A4U8TNS8_9HELI</name>
<dbReference type="PANTHER" id="PTHR47396:SF1">
    <property type="entry name" value="ATP-DEPENDENT HELICASE IRC3-RELATED"/>
    <property type="match status" value="1"/>
</dbReference>
<dbReference type="Pfam" id="PF04851">
    <property type="entry name" value="ResIII"/>
    <property type="match status" value="1"/>
</dbReference>
<dbReference type="InterPro" id="IPR027417">
    <property type="entry name" value="P-loop_NTPase"/>
</dbReference>
<comment type="caution">
    <text evidence="3">The sequence shown here is derived from an EMBL/GenBank/DDBJ whole genome shotgun (WGS) entry which is preliminary data.</text>
</comment>
<dbReference type="GO" id="GO:0005829">
    <property type="term" value="C:cytosol"/>
    <property type="evidence" value="ECO:0007669"/>
    <property type="project" value="TreeGrafter"/>
</dbReference>
<keyword evidence="4" id="KW-1185">Reference proteome</keyword>
<dbReference type="GO" id="GO:0003677">
    <property type="term" value="F:DNA binding"/>
    <property type="evidence" value="ECO:0007669"/>
    <property type="project" value="InterPro"/>
</dbReference>
<dbReference type="PANTHER" id="PTHR47396">
    <property type="entry name" value="TYPE I RESTRICTION ENZYME ECOKI R PROTEIN"/>
    <property type="match status" value="1"/>
</dbReference>
<keyword evidence="1" id="KW-0175">Coiled coil</keyword>
<feature type="domain" description="Helicase/UvrB N-terminal" evidence="2">
    <location>
        <begin position="8"/>
        <end position="194"/>
    </location>
</feature>
<dbReference type="EMBL" id="JRMQ02000004">
    <property type="protein sequence ID" value="TLE02024.1"/>
    <property type="molecule type" value="Genomic_DNA"/>
</dbReference>
<evidence type="ECO:0000259" key="2">
    <source>
        <dbReference type="Pfam" id="PF04851"/>
    </source>
</evidence>